<reference evidence="2" key="2">
    <citation type="journal article" date="2023" name="IMA Fungus">
        <title>Comparative genomic study of the Penicillium genus elucidates a diverse pangenome and 15 lateral gene transfer events.</title>
        <authorList>
            <person name="Petersen C."/>
            <person name="Sorensen T."/>
            <person name="Nielsen M.R."/>
            <person name="Sondergaard T.E."/>
            <person name="Sorensen J.L."/>
            <person name="Fitzpatrick D.A."/>
            <person name="Frisvad J.C."/>
            <person name="Nielsen K.L."/>
        </authorList>
    </citation>
    <scope>NUCLEOTIDE SEQUENCE</scope>
    <source>
        <strain evidence="2">IBT 35673</strain>
    </source>
</reference>
<proteinExistence type="predicted"/>
<gene>
    <name evidence="2" type="ORF">N7452_000427</name>
</gene>
<reference evidence="2" key="1">
    <citation type="submission" date="2022-12" db="EMBL/GenBank/DDBJ databases">
        <authorList>
            <person name="Petersen C."/>
        </authorList>
    </citation>
    <scope>NUCLEOTIDE SEQUENCE</scope>
    <source>
        <strain evidence="2">IBT 35673</strain>
    </source>
</reference>
<feature type="compositionally biased region" description="Basic residues" evidence="1">
    <location>
        <begin position="1"/>
        <end position="12"/>
    </location>
</feature>
<evidence type="ECO:0000313" key="2">
    <source>
        <dbReference type="EMBL" id="KAJ5351453.1"/>
    </source>
</evidence>
<accession>A0A9W9R0F9</accession>
<evidence type="ECO:0000313" key="3">
    <source>
        <dbReference type="Proteomes" id="UP001147695"/>
    </source>
</evidence>
<feature type="compositionally biased region" description="Basic and acidic residues" evidence="1">
    <location>
        <begin position="168"/>
        <end position="191"/>
    </location>
</feature>
<feature type="region of interest" description="Disordered" evidence="1">
    <location>
        <begin position="1"/>
        <end position="191"/>
    </location>
</feature>
<protein>
    <submittedName>
        <fullName evidence="2">Uncharacterized protein</fullName>
    </submittedName>
</protein>
<dbReference type="AlphaFoldDB" id="A0A9W9R0F9"/>
<dbReference type="EMBL" id="JAPZBQ010000001">
    <property type="protein sequence ID" value="KAJ5351453.1"/>
    <property type="molecule type" value="Genomic_DNA"/>
</dbReference>
<dbReference type="Proteomes" id="UP001147695">
    <property type="component" value="Unassembled WGS sequence"/>
</dbReference>
<sequence length="191" mass="22008">MRRYQQHTHASWHRAYEGKAECPWCHEGPREESRPQSSRSLHKRVTKRPDTNCTNRTDAPSPRATRSRAQSIKQSDQSMPDQTAQFEPHSDPAPDTADDAEDSPELNSHYTKYMGRTVRHENGVFALEPPRPRLPEEWTQENEEPDTGSRDWNESPVETWRSGLDTAGDYRDLDEEKAGLVEPDVKELENV</sequence>
<feature type="compositionally biased region" description="Polar residues" evidence="1">
    <location>
        <begin position="67"/>
        <end position="85"/>
    </location>
</feature>
<evidence type="ECO:0000256" key="1">
    <source>
        <dbReference type="SAM" id="MobiDB-lite"/>
    </source>
</evidence>
<organism evidence="2 3">
    <name type="scientific">Penicillium brevicompactum</name>
    <dbReference type="NCBI Taxonomy" id="5074"/>
    <lineage>
        <taxon>Eukaryota</taxon>
        <taxon>Fungi</taxon>
        <taxon>Dikarya</taxon>
        <taxon>Ascomycota</taxon>
        <taxon>Pezizomycotina</taxon>
        <taxon>Eurotiomycetes</taxon>
        <taxon>Eurotiomycetidae</taxon>
        <taxon>Eurotiales</taxon>
        <taxon>Aspergillaceae</taxon>
        <taxon>Penicillium</taxon>
    </lineage>
</organism>
<name>A0A9W9R0F9_PENBR</name>
<comment type="caution">
    <text evidence="2">The sequence shown here is derived from an EMBL/GenBank/DDBJ whole genome shotgun (WGS) entry which is preliminary data.</text>
</comment>